<organism evidence="1 2">
    <name type="scientific">Kwoniella shivajii</name>
    <dbReference type="NCBI Taxonomy" id="564305"/>
    <lineage>
        <taxon>Eukaryota</taxon>
        <taxon>Fungi</taxon>
        <taxon>Dikarya</taxon>
        <taxon>Basidiomycota</taxon>
        <taxon>Agaricomycotina</taxon>
        <taxon>Tremellomycetes</taxon>
        <taxon>Tremellales</taxon>
        <taxon>Cryptococcaceae</taxon>
        <taxon>Kwoniella</taxon>
    </lineage>
</organism>
<dbReference type="GeneID" id="87953865"/>
<keyword evidence="2" id="KW-1185">Reference proteome</keyword>
<proteinExistence type="predicted"/>
<sequence length="405" mass="45818">MPVSLPVWPRFAVSYVPLSSSHPVTSYILHQTDLRLSHSSAFMPKKAQARLNPLPLPTEMLDLIFSILLDTDRKGLAKCCLVSQSMNHIAASILYRRIRVSPIAHLDSRADHATDRFTATGKQKTNTRKKKLLKCAEIVTIDYHHASWCGNKTFKYPKLDTLVLRMNVNGLGPVLHAHDILEKQCTLVKCLEPRKVVFYESCFTNISGDMLGVPFKLLSSVEAITFVCTLTGVKPTMSWGGYPNDMSRLKKLVWIFHTPNPSTRWVPGAVSVLGRTRSHLSQDIMVLTGTIRNLPDIPILIVNAGSLDHVYVGENLWDETRGQEKFASVLKQNIIRGGYRRGVRPDPSGKWVTDQDPVNIQKELDEEAMSSKIFERITFLSMKDYLMNHNWVGELRNDEARAWLQ</sequence>
<accession>A0ABZ1CT38</accession>
<reference evidence="1 2" key="1">
    <citation type="submission" date="2024-01" db="EMBL/GenBank/DDBJ databases">
        <title>Comparative genomics of Cryptococcus and Kwoniella reveals pathogenesis evolution and contrasting modes of karyotype evolution via chromosome fusion or intercentromeric recombination.</title>
        <authorList>
            <person name="Coelho M.A."/>
            <person name="David-Palma M."/>
            <person name="Shea T."/>
            <person name="Bowers K."/>
            <person name="McGinley-Smith S."/>
            <person name="Mohammad A.W."/>
            <person name="Gnirke A."/>
            <person name="Yurkov A.M."/>
            <person name="Nowrousian M."/>
            <person name="Sun S."/>
            <person name="Cuomo C.A."/>
            <person name="Heitman J."/>
        </authorList>
    </citation>
    <scope>NUCLEOTIDE SEQUENCE [LARGE SCALE GENOMIC DNA]</scope>
    <source>
        <strain evidence="1">CBS 11374</strain>
    </source>
</reference>
<name>A0ABZ1CT38_9TREE</name>
<evidence type="ECO:0000313" key="1">
    <source>
        <dbReference type="EMBL" id="WRT64800.1"/>
    </source>
</evidence>
<gene>
    <name evidence="1" type="ORF">IL334_001734</name>
</gene>
<dbReference type="RefSeq" id="XP_062789540.1">
    <property type="nucleotide sequence ID" value="XM_062933489.1"/>
</dbReference>
<evidence type="ECO:0000313" key="2">
    <source>
        <dbReference type="Proteomes" id="UP001329825"/>
    </source>
</evidence>
<evidence type="ECO:0008006" key="3">
    <source>
        <dbReference type="Google" id="ProtNLM"/>
    </source>
</evidence>
<protein>
    <recommendedName>
        <fullName evidence="3">F-box domain-containing protein</fullName>
    </recommendedName>
</protein>
<dbReference type="Proteomes" id="UP001329825">
    <property type="component" value="Chromosome 2"/>
</dbReference>
<dbReference type="EMBL" id="CP141882">
    <property type="protein sequence ID" value="WRT64800.1"/>
    <property type="molecule type" value="Genomic_DNA"/>
</dbReference>